<keyword evidence="3" id="KW-1185">Reference proteome</keyword>
<protein>
    <submittedName>
        <fullName evidence="2">Uncharacterized protein</fullName>
    </submittedName>
</protein>
<feature type="region of interest" description="Disordered" evidence="1">
    <location>
        <begin position="1"/>
        <end position="40"/>
    </location>
</feature>
<name>A0ABN2VP04_9ACTN</name>
<evidence type="ECO:0000313" key="2">
    <source>
        <dbReference type="EMBL" id="GAA2068140.1"/>
    </source>
</evidence>
<organism evidence="2 3">
    <name type="scientific">Streptomyces albiaxialis</name>
    <dbReference type="NCBI Taxonomy" id="329523"/>
    <lineage>
        <taxon>Bacteria</taxon>
        <taxon>Bacillati</taxon>
        <taxon>Actinomycetota</taxon>
        <taxon>Actinomycetes</taxon>
        <taxon>Kitasatosporales</taxon>
        <taxon>Streptomycetaceae</taxon>
        <taxon>Streptomyces</taxon>
    </lineage>
</organism>
<evidence type="ECO:0000256" key="1">
    <source>
        <dbReference type="SAM" id="MobiDB-lite"/>
    </source>
</evidence>
<dbReference type="EMBL" id="BAAAPE010000002">
    <property type="protein sequence ID" value="GAA2068140.1"/>
    <property type="molecule type" value="Genomic_DNA"/>
</dbReference>
<sequence length="79" mass="8450">MLTNGLQQERQSVAVGGKSRVHGMSPSSCGHDCMEPTAPTTGPIADNWPWAYQADPDVTGSLTPHGSRVLAIRTVSIYR</sequence>
<dbReference type="Proteomes" id="UP001500016">
    <property type="component" value="Unassembled WGS sequence"/>
</dbReference>
<evidence type="ECO:0000313" key="3">
    <source>
        <dbReference type="Proteomes" id="UP001500016"/>
    </source>
</evidence>
<proteinExistence type="predicted"/>
<gene>
    <name evidence="2" type="ORF">GCM10009801_16230</name>
</gene>
<feature type="compositionally biased region" description="Polar residues" evidence="1">
    <location>
        <begin position="1"/>
        <end position="11"/>
    </location>
</feature>
<accession>A0ABN2VP04</accession>
<reference evidence="2 3" key="1">
    <citation type="journal article" date="2019" name="Int. J. Syst. Evol. Microbiol.">
        <title>The Global Catalogue of Microorganisms (GCM) 10K type strain sequencing project: providing services to taxonomists for standard genome sequencing and annotation.</title>
        <authorList>
            <consortium name="The Broad Institute Genomics Platform"/>
            <consortium name="The Broad Institute Genome Sequencing Center for Infectious Disease"/>
            <person name="Wu L."/>
            <person name="Ma J."/>
        </authorList>
    </citation>
    <scope>NUCLEOTIDE SEQUENCE [LARGE SCALE GENOMIC DNA]</scope>
    <source>
        <strain evidence="2 3">JCM 15478</strain>
    </source>
</reference>
<comment type="caution">
    <text evidence="2">The sequence shown here is derived from an EMBL/GenBank/DDBJ whole genome shotgun (WGS) entry which is preliminary data.</text>
</comment>